<keyword evidence="7" id="KW-0501">Molybdenum cofactor biosynthesis</keyword>
<dbReference type="InterPro" id="IPR025877">
    <property type="entry name" value="MobA-like_NTP_Trfase"/>
</dbReference>
<evidence type="ECO:0000256" key="3">
    <source>
        <dbReference type="ARBA" id="ARBA00022723"/>
    </source>
</evidence>
<dbReference type="InterPro" id="IPR029044">
    <property type="entry name" value="Nucleotide-diphossugar_trans"/>
</dbReference>
<evidence type="ECO:0000259" key="8">
    <source>
        <dbReference type="Pfam" id="PF12804"/>
    </source>
</evidence>
<keyword evidence="10" id="KW-1185">Reference proteome</keyword>
<dbReference type="RefSeq" id="WP_213503309.1">
    <property type="nucleotide sequence ID" value="NZ_CP054856.1"/>
</dbReference>
<evidence type="ECO:0000256" key="6">
    <source>
        <dbReference type="ARBA" id="ARBA00023134"/>
    </source>
</evidence>
<feature type="domain" description="MobA-like NTP transferase" evidence="8">
    <location>
        <begin position="4"/>
        <end position="107"/>
    </location>
</feature>
<dbReference type="Proteomes" id="UP000677126">
    <property type="component" value="Chromosome"/>
</dbReference>
<name>A0ABX8E4L5_9SPHN</name>
<evidence type="ECO:0000313" key="9">
    <source>
        <dbReference type="EMBL" id="QVM83539.1"/>
    </source>
</evidence>
<proteinExistence type="predicted"/>
<keyword evidence="1" id="KW-0963">Cytoplasm</keyword>
<dbReference type="Pfam" id="PF12804">
    <property type="entry name" value="NTP_transf_3"/>
    <property type="match status" value="1"/>
</dbReference>
<keyword evidence="3" id="KW-0479">Metal-binding</keyword>
<dbReference type="EMBL" id="CP054856">
    <property type="protein sequence ID" value="QVM83539.1"/>
    <property type="molecule type" value="Genomic_DNA"/>
</dbReference>
<organism evidence="9 10">
    <name type="scientific">Novosphingobium decolorationis</name>
    <dbReference type="NCBI Taxonomy" id="2698673"/>
    <lineage>
        <taxon>Bacteria</taxon>
        <taxon>Pseudomonadati</taxon>
        <taxon>Pseudomonadota</taxon>
        <taxon>Alphaproteobacteria</taxon>
        <taxon>Sphingomonadales</taxon>
        <taxon>Sphingomonadaceae</taxon>
        <taxon>Novosphingobium</taxon>
    </lineage>
</organism>
<keyword evidence="4" id="KW-0547">Nucleotide-binding</keyword>
<dbReference type="PANTHER" id="PTHR19136:SF81">
    <property type="entry name" value="MOLYBDENUM COFACTOR GUANYLYLTRANSFERASE"/>
    <property type="match status" value="1"/>
</dbReference>
<evidence type="ECO:0000256" key="4">
    <source>
        <dbReference type="ARBA" id="ARBA00022741"/>
    </source>
</evidence>
<dbReference type="GO" id="GO:0016779">
    <property type="term" value="F:nucleotidyltransferase activity"/>
    <property type="evidence" value="ECO:0007669"/>
    <property type="project" value="UniProtKB-KW"/>
</dbReference>
<evidence type="ECO:0000256" key="1">
    <source>
        <dbReference type="ARBA" id="ARBA00022490"/>
    </source>
</evidence>
<dbReference type="InterPro" id="IPR013482">
    <property type="entry name" value="Molybde_CF_guanTrfase"/>
</dbReference>
<accession>A0ABX8E4L5</accession>
<reference evidence="9 10" key="1">
    <citation type="journal article" date="2021" name="Int. J. Syst. Evol. Microbiol.">
        <title>Novosphingobium decolorationis sp. nov., an aniline blue-decolourizing bacterium isolated from East Pacific sediment.</title>
        <authorList>
            <person name="Chen X."/>
            <person name="Dong B."/>
            <person name="Chen T."/>
            <person name="Ren N."/>
            <person name="Wang J."/>
            <person name="Xu Y."/>
            <person name="Yang J."/>
            <person name="Zhu S."/>
            <person name="Chen J."/>
        </authorList>
    </citation>
    <scope>NUCLEOTIDE SEQUENCE [LARGE SCALE GENOMIC DNA]</scope>
    <source>
        <strain evidence="9 10">502str22</strain>
    </source>
</reference>
<evidence type="ECO:0000256" key="7">
    <source>
        <dbReference type="ARBA" id="ARBA00023150"/>
    </source>
</evidence>
<keyword evidence="9" id="KW-0548">Nucleotidyltransferase</keyword>
<sequence>MILGVVLAGGQSRRFGTDKALACFAGESLLERAVAQLQAWCDEVVVVGRQDAPVPVLPDWPRPGMGPLAGLAGALRHGREQAFASVLSAPVDCPLLPQDLLARLSPAPAFLLDQPVIGHWPVAAFAAADAILMGEGRHSMRRLAESIGARGVACEGPLVNVNTPEDLAALLRR</sequence>
<evidence type="ECO:0000256" key="5">
    <source>
        <dbReference type="ARBA" id="ARBA00022842"/>
    </source>
</evidence>
<keyword evidence="2" id="KW-0808">Transferase</keyword>
<protein>
    <submittedName>
        <fullName evidence="9">Molybdenum cofactor guanylyltransferase</fullName>
    </submittedName>
</protein>
<dbReference type="SUPFAM" id="SSF53448">
    <property type="entry name" value="Nucleotide-diphospho-sugar transferases"/>
    <property type="match status" value="1"/>
</dbReference>
<dbReference type="PANTHER" id="PTHR19136">
    <property type="entry name" value="MOLYBDENUM COFACTOR GUANYLYLTRANSFERASE"/>
    <property type="match status" value="1"/>
</dbReference>
<evidence type="ECO:0000313" key="10">
    <source>
        <dbReference type="Proteomes" id="UP000677126"/>
    </source>
</evidence>
<evidence type="ECO:0000256" key="2">
    <source>
        <dbReference type="ARBA" id="ARBA00022679"/>
    </source>
</evidence>
<gene>
    <name evidence="9" type="ORF">HT578_07400</name>
</gene>
<dbReference type="CDD" id="cd02503">
    <property type="entry name" value="MobA"/>
    <property type="match status" value="1"/>
</dbReference>
<keyword evidence="6" id="KW-0342">GTP-binding</keyword>
<dbReference type="Gene3D" id="3.90.550.10">
    <property type="entry name" value="Spore Coat Polysaccharide Biosynthesis Protein SpsA, Chain A"/>
    <property type="match status" value="1"/>
</dbReference>
<keyword evidence="5" id="KW-0460">Magnesium</keyword>